<dbReference type="InterPro" id="IPR012772">
    <property type="entry name" value="Ectoine_EctA"/>
</dbReference>
<evidence type="ECO:0000256" key="4">
    <source>
        <dbReference type="ARBA" id="ARBA00017935"/>
    </source>
</evidence>
<keyword evidence="5 8" id="KW-0808">Transferase</keyword>
<gene>
    <name evidence="8 10" type="primary">ectA</name>
    <name evidence="10" type="ORF">ABUH87_17755</name>
</gene>
<name>A0ABV3RG66_9SPHN</name>
<comment type="pathway">
    <text evidence="1 8">Amine and polyamine biosynthesis; ectoine biosynthesis; L-ectoine from L-aspartate 4-semialdehyde: step 2/3.</text>
</comment>
<evidence type="ECO:0000256" key="1">
    <source>
        <dbReference type="ARBA" id="ARBA00004978"/>
    </source>
</evidence>
<evidence type="ECO:0000256" key="7">
    <source>
        <dbReference type="ARBA" id="ARBA00048924"/>
    </source>
</evidence>
<dbReference type="NCBIfam" id="TIGR02406">
    <property type="entry name" value="ectoine_EctA"/>
    <property type="match status" value="1"/>
</dbReference>
<reference evidence="10 11" key="1">
    <citation type="submission" date="2024-06" db="EMBL/GenBank/DDBJ databases">
        <title>Novosphingobium rhizovicinus M1R2S20.</title>
        <authorList>
            <person name="Sun J.-Q."/>
        </authorList>
    </citation>
    <scope>NUCLEOTIDE SEQUENCE [LARGE SCALE GENOMIC DNA]</scope>
    <source>
        <strain evidence="10 11">M1R2S20</strain>
    </source>
</reference>
<dbReference type="InterPro" id="IPR016181">
    <property type="entry name" value="Acyl_CoA_acyltransferase"/>
</dbReference>
<dbReference type="EC" id="2.3.1.178" evidence="3 8"/>
<dbReference type="EMBL" id="JBFNXR010000054">
    <property type="protein sequence ID" value="MEW9856972.1"/>
    <property type="molecule type" value="Genomic_DNA"/>
</dbReference>
<organism evidence="10 11">
    <name type="scientific">Novosphingobium rhizovicinum</name>
    <dbReference type="NCBI Taxonomy" id="3228928"/>
    <lineage>
        <taxon>Bacteria</taxon>
        <taxon>Pseudomonadati</taxon>
        <taxon>Pseudomonadota</taxon>
        <taxon>Alphaproteobacteria</taxon>
        <taxon>Sphingomonadales</taxon>
        <taxon>Sphingomonadaceae</taxon>
        <taxon>Novosphingobium</taxon>
    </lineage>
</organism>
<dbReference type="InterPro" id="IPR000182">
    <property type="entry name" value="GNAT_dom"/>
</dbReference>
<protein>
    <recommendedName>
        <fullName evidence="4 8">L-2,4-diaminobutyric acid acetyltransferase</fullName>
        <shortName evidence="8">DABA acetyltransferase</shortName>
        <ecNumber evidence="3 8">2.3.1.178</ecNumber>
    </recommendedName>
</protein>
<comment type="function">
    <text evidence="8">Catalyzes the acetylation of L-2,4-diaminobutyrate (DABA) to gamma-N-acetyl-alpha,gamma-diaminobutyric acid (ADABA) with acetyl coenzyme A.</text>
</comment>
<comment type="similarity">
    <text evidence="2 8">Belongs to the acetyltransferase family. EctA subfamily.</text>
</comment>
<dbReference type="CDD" id="cd04301">
    <property type="entry name" value="NAT_SF"/>
    <property type="match status" value="1"/>
</dbReference>
<keyword evidence="11" id="KW-1185">Reference proteome</keyword>
<evidence type="ECO:0000256" key="2">
    <source>
        <dbReference type="ARBA" id="ARBA00010712"/>
    </source>
</evidence>
<evidence type="ECO:0000313" key="10">
    <source>
        <dbReference type="EMBL" id="MEW9856972.1"/>
    </source>
</evidence>
<evidence type="ECO:0000256" key="3">
    <source>
        <dbReference type="ARBA" id="ARBA00012355"/>
    </source>
</evidence>
<sequence>MIIEVPGNAKERARDPEEAAHTLKAPFTFRCPRAEDGYPIAKLIAACPPLDTNSVYCNLLQCSDFADTCVVAERGGEIEGWISGYRPPSAPEKLFIWQVAVAASARGEGLAGRMLDELLVRPAFAGTTMMTTTITEDNAASWRLFGAFARRHGAGLTKAPRFERDVHFGGAHDTEWEVQIAPLPNTITS</sequence>
<keyword evidence="6 8" id="KW-0012">Acyltransferase</keyword>
<dbReference type="Proteomes" id="UP001556118">
    <property type="component" value="Unassembled WGS sequence"/>
</dbReference>
<comment type="caution">
    <text evidence="10">The sequence shown here is derived from an EMBL/GenBank/DDBJ whole genome shotgun (WGS) entry which is preliminary data.</text>
</comment>
<evidence type="ECO:0000256" key="8">
    <source>
        <dbReference type="RuleBase" id="RU365045"/>
    </source>
</evidence>
<comment type="catalytic activity">
    <reaction evidence="7 8">
        <text>L-2,4-diaminobutanoate + acetyl-CoA = (2S)-4-acetamido-2-aminobutanoate + CoA + H(+)</text>
        <dbReference type="Rhea" id="RHEA:16901"/>
        <dbReference type="ChEBI" id="CHEBI:15378"/>
        <dbReference type="ChEBI" id="CHEBI:57287"/>
        <dbReference type="ChEBI" id="CHEBI:57288"/>
        <dbReference type="ChEBI" id="CHEBI:58761"/>
        <dbReference type="ChEBI" id="CHEBI:58929"/>
        <dbReference type="EC" id="2.3.1.178"/>
    </reaction>
</comment>
<dbReference type="Pfam" id="PF00583">
    <property type="entry name" value="Acetyltransf_1"/>
    <property type="match status" value="1"/>
</dbReference>
<proteinExistence type="inferred from homology"/>
<dbReference type="Gene3D" id="3.40.630.30">
    <property type="match status" value="1"/>
</dbReference>
<evidence type="ECO:0000313" key="11">
    <source>
        <dbReference type="Proteomes" id="UP001556118"/>
    </source>
</evidence>
<accession>A0ABV3RG66</accession>
<dbReference type="PROSITE" id="PS51186">
    <property type="entry name" value="GNAT"/>
    <property type="match status" value="1"/>
</dbReference>
<evidence type="ECO:0000256" key="6">
    <source>
        <dbReference type="ARBA" id="ARBA00023315"/>
    </source>
</evidence>
<dbReference type="GO" id="GO:0033816">
    <property type="term" value="F:diaminobutyrate acetyltransferase activity"/>
    <property type="evidence" value="ECO:0007669"/>
    <property type="project" value="UniProtKB-EC"/>
</dbReference>
<feature type="domain" description="N-acetyltransferase" evidence="9">
    <location>
        <begin position="27"/>
        <end position="181"/>
    </location>
</feature>
<dbReference type="SUPFAM" id="SSF55729">
    <property type="entry name" value="Acyl-CoA N-acyltransferases (Nat)"/>
    <property type="match status" value="1"/>
</dbReference>
<evidence type="ECO:0000256" key="5">
    <source>
        <dbReference type="ARBA" id="ARBA00022679"/>
    </source>
</evidence>
<evidence type="ECO:0000259" key="9">
    <source>
        <dbReference type="PROSITE" id="PS51186"/>
    </source>
</evidence>